<comment type="caution">
    <text evidence="1">The sequence shown here is derived from an EMBL/GenBank/DDBJ whole genome shotgun (WGS) entry which is preliminary data.</text>
</comment>
<dbReference type="Proteomes" id="UP001064048">
    <property type="component" value="Chromosome 16"/>
</dbReference>
<proteinExistence type="predicted"/>
<accession>A0ACC0JBD2</accession>
<evidence type="ECO:0000313" key="1">
    <source>
        <dbReference type="EMBL" id="KAI8421447.1"/>
    </source>
</evidence>
<name>A0ACC0JBD2_CHOFU</name>
<protein>
    <submittedName>
        <fullName evidence="1">Uncharacterized protein</fullName>
    </submittedName>
</protein>
<dbReference type="EMBL" id="CM046116">
    <property type="protein sequence ID" value="KAI8421447.1"/>
    <property type="molecule type" value="Genomic_DNA"/>
</dbReference>
<gene>
    <name evidence="1" type="ORF">MSG28_009504</name>
</gene>
<reference evidence="1 2" key="1">
    <citation type="journal article" date="2022" name="Genome Biol. Evol.">
        <title>The Spruce Budworm Genome: Reconstructing the Evolutionary History of Antifreeze Proteins.</title>
        <authorList>
            <person name="Beliveau C."/>
            <person name="Gagne P."/>
            <person name="Picq S."/>
            <person name="Vernygora O."/>
            <person name="Keeling C.I."/>
            <person name="Pinkney K."/>
            <person name="Doucet D."/>
            <person name="Wen F."/>
            <person name="Johnston J.S."/>
            <person name="Maaroufi H."/>
            <person name="Boyle B."/>
            <person name="Laroche J."/>
            <person name="Dewar K."/>
            <person name="Juretic N."/>
            <person name="Blackburn G."/>
            <person name="Nisole A."/>
            <person name="Brunet B."/>
            <person name="Brandao M."/>
            <person name="Lumley L."/>
            <person name="Duan J."/>
            <person name="Quan G."/>
            <person name="Lucarotti C.J."/>
            <person name="Roe A.D."/>
            <person name="Sperling F.A.H."/>
            <person name="Levesque R.C."/>
            <person name="Cusson M."/>
        </authorList>
    </citation>
    <scope>NUCLEOTIDE SEQUENCE [LARGE SCALE GENOMIC DNA]</scope>
    <source>
        <strain evidence="1">Glfc:IPQL:Cfum</strain>
    </source>
</reference>
<organism evidence="1 2">
    <name type="scientific">Choristoneura fumiferana</name>
    <name type="common">Spruce budworm moth</name>
    <name type="synonym">Archips fumiferana</name>
    <dbReference type="NCBI Taxonomy" id="7141"/>
    <lineage>
        <taxon>Eukaryota</taxon>
        <taxon>Metazoa</taxon>
        <taxon>Ecdysozoa</taxon>
        <taxon>Arthropoda</taxon>
        <taxon>Hexapoda</taxon>
        <taxon>Insecta</taxon>
        <taxon>Pterygota</taxon>
        <taxon>Neoptera</taxon>
        <taxon>Endopterygota</taxon>
        <taxon>Lepidoptera</taxon>
        <taxon>Glossata</taxon>
        <taxon>Ditrysia</taxon>
        <taxon>Tortricoidea</taxon>
        <taxon>Tortricidae</taxon>
        <taxon>Tortricinae</taxon>
        <taxon>Choristoneura</taxon>
    </lineage>
</organism>
<sequence>MGLQVIDRGAVGCVGWRDRRAPAVGDGGRAGGVRDGSWRRGGPRPVALVKRARRIHAAARLKAIRPPSGRRARLAAAGLAQ</sequence>
<keyword evidence="2" id="KW-1185">Reference proteome</keyword>
<evidence type="ECO:0000313" key="2">
    <source>
        <dbReference type="Proteomes" id="UP001064048"/>
    </source>
</evidence>